<feature type="region of interest" description="Disordered" evidence="6">
    <location>
        <begin position="107"/>
        <end position="127"/>
    </location>
</feature>
<dbReference type="GO" id="GO:0140367">
    <property type="term" value="P:antibacterial innate immune response"/>
    <property type="evidence" value="ECO:0007669"/>
    <property type="project" value="Ensembl"/>
</dbReference>
<dbReference type="FunFam" id="2.40.50.40:FF:000004">
    <property type="entry name" value="C-X-C motif chemokine"/>
    <property type="match status" value="1"/>
</dbReference>
<dbReference type="Ensembl" id="ENSNGAT00000026574.1">
    <property type="protein sequence ID" value="ENSNGAP00000020900.1"/>
    <property type="gene ID" value="ENSNGAG00000020248.1"/>
</dbReference>
<dbReference type="CDD" id="cd00273">
    <property type="entry name" value="Chemokine_CXC"/>
    <property type="match status" value="1"/>
</dbReference>
<dbReference type="GO" id="GO:0005615">
    <property type="term" value="C:extracellular space"/>
    <property type="evidence" value="ECO:0007669"/>
    <property type="project" value="UniProtKB-KW"/>
</dbReference>
<comment type="similarity">
    <text evidence="2">Belongs to the intercrine alpha (chemokine CxC) family.</text>
</comment>
<evidence type="ECO:0000256" key="7">
    <source>
        <dbReference type="SAM" id="SignalP"/>
    </source>
</evidence>
<dbReference type="InterPro" id="IPR001089">
    <property type="entry name" value="Chemokine_CXC"/>
</dbReference>
<dbReference type="Pfam" id="PF00048">
    <property type="entry name" value="IL8"/>
    <property type="match status" value="1"/>
</dbReference>
<dbReference type="InterPro" id="IPR033899">
    <property type="entry name" value="CXC_Chemokine_domain"/>
</dbReference>
<evidence type="ECO:0000313" key="9">
    <source>
        <dbReference type="Ensembl" id="ENSNGAP00000020900.1"/>
    </source>
</evidence>
<feature type="chain" id="PRO_5034716365" evidence="7">
    <location>
        <begin position="36"/>
        <end position="127"/>
    </location>
</feature>
<dbReference type="InterPro" id="IPR001811">
    <property type="entry name" value="Chemokine_IL8-like_dom"/>
</dbReference>
<evidence type="ECO:0000256" key="2">
    <source>
        <dbReference type="ARBA" id="ARBA00010665"/>
    </source>
</evidence>
<keyword evidence="3" id="KW-0202">Cytokine</keyword>
<dbReference type="PANTHER" id="PTHR12015:SF201">
    <property type="entry name" value="C-X-C MOTIF CHEMOKINE 6"/>
    <property type="match status" value="1"/>
</dbReference>
<dbReference type="GO" id="GO:0008009">
    <property type="term" value="F:chemokine activity"/>
    <property type="evidence" value="ECO:0007669"/>
    <property type="project" value="InterPro"/>
</dbReference>
<protein>
    <submittedName>
        <fullName evidence="9">C-X-C motif chemokine ligand 5</fullName>
    </submittedName>
</protein>
<evidence type="ECO:0000313" key="10">
    <source>
        <dbReference type="Proteomes" id="UP000694381"/>
    </source>
</evidence>
<keyword evidence="4" id="KW-0964">Secreted</keyword>
<evidence type="ECO:0000259" key="8">
    <source>
        <dbReference type="SMART" id="SM00199"/>
    </source>
</evidence>
<dbReference type="GO" id="GO:0032496">
    <property type="term" value="P:response to lipopolysaccharide"/>
    <property type="evidence" value="ECO:0007669"/>
    <property type="project" value="Ensembl"/>
</dbReference>
<name>A0A8C6RP88_NANGA</name>
<dbReference type="SUPFAM" id="SSF54117">
    <property type="entry name" value="Interleukin 8-like chemokines"/>
    <property type="match status" value="1"/>
</dbReference>
<dbReference type="Gene3D" id="2.40.50.40">
    <property type="match status" value="1"/>
</dbReference>
<keyword evidence="10" id="KW-1185">Reference proteome</keyword>
<dbReference type="OMA" id="MPRVNAK"/>
<keyword evidence="5" id="KW-1015">Disulfide bond</keyword>
<keyword evidence="7" id="KW-0732">Signal</keyword>
<dbReference type="PANTHER" id="PTHR12015">
    <property type="entry name" value="SMALL INDUCIBLE CYTOKINE A"/>
    <property type="match status" value="1"/>
</dbReference>
<dbReference type="InterPro" id="IPR036048">
    <property type="entry name" value="Interleukin_8-like_sf"/>
</dbReference>
<dbReference type="PRINTS" id="PR00437">
    <property type="entry name" value="SMALLCYTKCXC"/>
</dbReference>
<dbReference type="GO" id="GO:0001776">
    <property type="term" value="P:leukocyte homeostasis"/>
    <property type="evidence" value="ECO:0007669"/>
    <property type="project" value="Ensembl"/>
</dbReference>
<evidence type="ECO:0000256" key="6">
    <source>
        <dbReference type="SAM" id="MobiDB-lite"/>
    </source>
</evidence>
<organism evidence="9 10">
    <name type="scientific">Nannospalax galili</name>
    <name type="common">Northern Israeli blind subterranean mole rat</name>
    <name type="synonym">Spalax galili</name>
    <dbReference type="NCBI Taxonomy" id="1026970"/>
    <lineage>
        <taxon>Eukaryota</taxon>
        <taxon>Metazoa</taxon>
        <taxon>Chordata</taxon>
        <taxon>Craniata</taxon>
        <taxon>Vertebrata</taxon>
        <taxon>Euteleostomi</taxon>
        <taxon>Mammalia</taxon>
        <taxon>Eutheria</taxon>
        <taxon>Euarchontoglires</taxon>
        <taxon>Glires</taxon>
        <taxon>Rodentia</taxon>
        <taxon>Myomorpha</taxon>
        <taxon>Muroidea</taxon>
        <taxon>Spalacidae</taxon>
        <taxon>Spalacinae</taxon>
        <taxon>Nannospalax</taxon>
    </lineage>
</organism>
<feature type="signal peptide" evidence="7">
    <location>
        <begin position="1"/>
        <end position="35"/>
    </location>
</feature>
<dbReference type="AlphaFoldDB" id="A0A8C6RP88"/>
<dbReference type="GO" id="GO:0070951">
    <property type="term" value="P:regulation of neutrophil mediated killing of gram-negative bacterium"/>
    <property type="evidence" value="ECO:0007669"/>
    <property type="project" value="Ensembl"/>
</dbReference>
<dbReference type="InterPro" id="IPR039809">
    <property type="entry name" value="Chemokine_b/g/d"/>
</dbReference>
<dbReference type="Proteomes" id="UP000694381">
    <property type="component" value="Unassembled WGS sequence"/>
</dbReference>
<reference evidence="9" key="2">
    <citation type="submission" date="2025-09" db="UniProtKB">
        <authorList>
            <consortium name="Ensembl"/>
        </authorList>
    </citation>
    <scope>IDENTIFICATION</scope>
</reference>
<dbReference type="PRINTS" id="PR00436">
    <property type="entry name" value="INTERLEUKIN8"/>
</dbReference>
<evidence type="ECO:0000256" key="3">
    <source>
        <dbReference type="ARBA" id="ARBA00022514"/>
    </source>
</evidence>
<dbReference type="GeneTree" id="ENSGT00940000162749"/>
<evidence type="ECO:0000256" key="4">
    <source>
        <dbReference type="ARBA" id="ARBA00022525"/>
    </source>
</evidence>
<proteinExistence type="inferred from homology"/>
<evidence type="ECO:0000256" key="1">
    <source>
        <dbReference type="ARBA" id="ARBA00004613"/>
    </source>
</evidence>
<sequence>MSLLPRLSACIPGRSSSLLVLLAFLLLLTPQTLDADSDVSVVRELRCICMTITPKVSPTMITNLEVIARGQQCPNVQVIASLKNGKEVCLDPDAPLIKKIIKKMLDSRNKKTKRNEHALGKSPNIQQ</sequence>
<feature type="compositionally biased region" description="Basic and acidic residues" evidence="6">
    <location>
        <begin position="107"/>
        <end position="119"/>
    </location>
</feature>
<comment type="subcellular location">
    <subcellularLocation>
        <location evidence="1">Secreted</location>
    </subcellularLocation>
</comment>
<dbReference type="GO" id="GO:0032642">
    <property type="term" value="P:regulation of chemokine production"/>
    <property type="evidence" value="ECO:0007669"/>
    <property type="project" value="Ensembl"/>
</dbReference>
<dbReference type="GO" id="GO:0070098">
    <property type="term" value="P:chemokine-mediated signaling pathway"/>
    <property type="evidence" value="ECO:0007669"/>
    <property type="project" value="Ensembl"/>
</dbReference>
<dbReference type="SMART" id="SM00199">
    <property type="entry name" value="SCY"/>
    <property type="match status" value="1"/>
</dbReference>
<accession>A0A8C6RP88</accession>
<evidence type="ECO:0000256" key="5">
    <source>
        <dbReference type="ARBA" id="ARBA00023157"/>
    </source>
</evidence>
<reference evidence="9" key="1">
    <citation type="submission" date="2025-08" db="UniProtKB">
        <authorList>
            <consortium name="Ensembl"/>
        </authorList>
    </citation>
    <scope>IDENTIFICATION</scope>
</reference>
<feature type="domain" description="Chemokine interleukin-8-like" evidence="8">
    <location>
        <begin position="44"/>
        <end position="104"/>
    </location>
</feature>